<dbReference type="CDD" id="cd06261">
    <property type="entry name" value="TM_PBP2"/>
    <property type="match status" value="1"/>
</dbReference>
<feature type="transmembrane region" description="Helical" evidence="7">
    <location>
        <begin position="132"/>
        <end position="163"/>
    </location>
</feature>
<dbReference type="InterPro" id="IPR035906">
    <property type="entry name" value="MetI-like_sf"/>
</dbReference>
<feature type="transmembrane region" description="Helical" evidence="7">
    <location>
        <begin position="280"/>
        <end position="301"/>
    </location>
</feature>
<feature type="domain" description="ABC transmembrane type-1" evidence="8">
    <location>
        <begin position="93"/>
        <end position="294"/>
    </location>
</feature>
<reference evidence="9 10" key="1">
    <citation type="submission" date="2016-10" db="EMBL/GenBank/DDBJ databases">
        <authorList>
            <person name="de Groot N.N."/>
        </authorList>
    </citation>
    <scope>NUCLEOTIDE SEQUENCE [LARGE SCALE GENOMIC DNA]</scope>
    <source>
        <strain evidence="9 10">DSM 43357</strain>
    </source>
</reference>
<evidence type="ECO:0000259" key="8">
    <source>
        <dbReference type="PROSITE" id="PS50928"/>
    </source>
</evidence>
<dbReference type="STRING" id="46177.SAMN05660976_05677"/>
<evidence type="ECO:0000256" key="4">
    <source>
        <dbReference type="ARBA" id="ARBA00022692"/>
    </source>
</evidence>
<accession>A0A1H8A0A7</accession>
<evidence type="ECO:0000256" key="3">
    <source>
        <dbReference type="ARBA" id="ARBA00022475"/>
    </source>
</evidence>
<proteinExistence type="inferred from homology"/>
<dbReference type="Pfam" id="PF19300">
    <property type="entry name" value="BPD_transp_1_N"/>
    <property type="match status" value="1"/>
</dbReference>
<keyword evidence="2 7" id="KW-0813">Transport</keyword>
<dbReference type="AlphaFoldDB" id="A0A1H8A0A7"/>
<evidence type="ECO:0000256" key="7">
    <source>
        <dbReference type="RuleBase" id="RU363032"/>
    </source>
</evidence>
<dbReference type="Proteomes" id="UP000198953">
    <property type="component" value="Unassembled WGS sequence"/>
</dbReference>
<dbReference type="PANTHER" id="PTHR43163">
    <property type="entry name" value="DIPEPTIDE TRANSPORT SYSTEM PERMEASE PROTEIN DPPB-RELATED"/>
    <property type="match status" value="1"/>
</dbReference>
<dbReference type="PANTHER" id="PTHR43163:SF3">
    <property type="entry name" value="PEPTIDE ABC TRANSPORTER PERMEASE PROTEIN"/>
    <property type="match status" value="1"/>
</dbReference>
<evidence type="ECO:0000256" key="1">
    <source>
        <dbReference type="ARBA" id="ARBA00004651"/>
    </source>
</evidence>
<dbReference type="RefSeq" id="WP_236714846.1">
    <property type="nucleotide sequence ID" value="NZ_BBZG01000002.1"/>
</dbReference>
<sequence>MFLLRRLARLAASLAVLLAASFSMIHLIPGDPVRAALGATAPAELVAARRAELGLDQPIHQQLLAYVKGVLTGDLGTSFQTREAVAGVIADRLPSTVELAVLASLIALLVAVPLGVWLAIRTHNGRNPGSELAFTTVTGTVAAIPEFLLAVGLVVVFATTLGWLPPAGKDGPASYVLPVLALTVGPIAILSRLIRVEALRELDMDYMRMARAKHLTGRRLYLRHLLPNTLTATLTVAGLLLASLIPGTVLVENVFAWPGLGQRMTESILQKDYPVAQAVVLVYGAVVLLVNFLVDVALGVLDPRSAIRGT</sequence>
<dbReference type="InterPro" id="IPR000515">
    <property type="entry name" value="MetI-like"/>
</dbReference>
<feature type="transmembrane region" description="Helical" evidence="7">
    <location>
        <begin position="99"/>
        <end position="120"/>
    </location>
</feature>
<dbReference type="GO" id="GO:0055085">
    <property type="term" value="P:transmembrane transport"/>
    <property type="evidence" value="ECO:0007669"/>
    <property type="project" value="InterPro"/>
</dbReference>
<organism evidence="9 10">
    <name type="scientific">Nonomuraea pusilla</name>
    <dbReference type="NCBI Taxonomy" id="46177"/>
    <lineage>
        <taxon>Bacteria</taxon>
        <taxon>Bacillati</taxon>
        <taxon>Actinomycetota</taxon>
        <taxon>Actinomycetes</taxon>
        <taxon>Streptosporangiales</taxon>
        <taxon>Streptosporangiaceae</taxon>
        <taxon>Nonomuraea</taxon>
    </lineage>
</organism>
<dbReference type="Pfam" id="PF00528">
    <property type="entry name" value="BPD_transp_1"/>
    <property type="match status" value="1"/>
</dbReference>
<dbReference type="SUPFAM" id="SSF161098">
    <property type="entry name" value="MetI-like"/>
    <property type="match status" value="1"/>
</dbReference>
<feature type="transmembrane region" description="Helical" evidence="7">
    <location>
        <begin position="225"/>
        <end position="245"/>
    </location>
</feature>
<comment type="subcellular location">
    <subcellularLocation>
        <location evidence="1 7">Cell membrane</location>
        <topology evidence="1 7">Multi-pass membrane protein</topology>
    </subcellularLocation>
</comment>
<keyword evidence="3" id="KW-1003">Cell membrane</keyword>
<evidence type="ECO:0000313" key="10">
    <source>
        <dbReference type="Proteomes" id="UP000198953"/>
    </source>
</evidence>
<dbReference type="Gene3D" id="1.10.3720.10">
    <property type="entry name" value="MetI-like"/>
    <property type="match status" value="1"/>
</dbReference>
<protein>
    <submittedName>
        <fullName evidence="9">Peptide/nickel transport system permease protein</fullName>
    </submittedName>
</protein>
<keyword evidence="6 7" id="KW-0472">Membrane</keyword>
<keyword evidence="5 7" id="KW-1133">Transmembrane helix</keyword>
<gene>
    <name evidence="9" type="ORF">SAMN05660976_05677</name>
</gene>
<comment type="similarity">
    <text evidence="7">Belongs to the binding-protein-dependent transport system permease family.</text>
</comment>
<dbReference type="PROSITE" id="PS50928">
    <property type="entry name" value="ABC_TM1"/>
    <property type="match status" value="1"/>
</dbReference>
<evidence type="ECO:0000256" key="2">
    <source>
        <dbReference type="ARBA" id="ARBA00022448"/>
    </source>
</evidence>
<keyword evidence="4 7" id="KW-0812">Transmembrane</keyword>
<dbReference type="GO" id="GO:0005886">
    <property type="term" value="C:plasma membrane"/>
    <property type="evidence" value="ECO:0007669"/>
    <property type="project" value="UniProtKB-SubCell"/>
</dbReference>
<dbReference type="InterPro" id="IPR045621">
    <property type="entry name" value="BPD_transp_1_N"/>
</dbReference>
<evidence type="ECO:0000313" key="9">
    <source>
        <dbReference type="EMBL" id="SEM63288.1"/>
    </source>
</evidence>
<keyword evidence="10" id="KW-1185">Reference proteome</keyword>
<dbReference type="EMBL" id="FOBF01000015">
    <property type="protein sequence ID" value="SEM63288.1"/>
    <property type="molecule type" value="Genomic_DNA"/>
</dbReference>
<evidence type="ECO:0000256" key="6">
    <source>
        <dbReference type="ARBA" id="ARBA00023136"/>
    </source>
</evidence>
<name>A0A1H8A0A7_9ACTN</name>
<feature type="transmembrane region" description="Helical" evidence="7">
    <location>
        <begin position="175"/>
        <end position="194"/>
    </location>
</feature>
<evidence type="ECO:0000256" key="5">
    <source>
        <dbReference type="ARBA" id="ARBA00022989"/>
    </source>
</evidence>